<gene>
    <name evidence="3" type="ORF">NDI38_17900</name>
</gene>
<dbReference type="InterPro" id="IPR006860">
    <property type="entry name" value="FecR"/>
</dbReference>
<dbReference type="Proteomes" id="UP001476950">
    <property type="component" value="Unassembled WGS sequence"/>
</dbReference>
<protein>
    <submittedName>
        <fullName evidence="3">FecR family protein</fullName>
    </submittedName>
</protein>
<evidence type="ECO:0000313" key="4">
    <source>
        <dbReference type="Proteomes" id="UP001476950"/>
    </source>
</evidence>
<proteinExistence type="predicted"/>
<organism evidence="3 4">
    <name type="scientific">Stenomitos frigidus AS-A4</name>
    <dbReference type="NCBI Taxonomy" id="2933935"/>
    <lineage>
        <taxon>Bacteria</taxon>
        <taxon>Bacillati</taxon>
        <taxon>Cyanobacteriota</taxon>
        <taxon>Cyanophyceae</taxon>
        <taxon>Leptolyngbyales</taxon>
        <taxon>Leptolyngbyaceae</taxon>
        <taxon>Stenomitos</taxon>
    </lineage>
</organism>
<dbReference type="Pfam" id="PF04773">
    <property type="entry name" value="FecR"/>
    <property type="match status" value="1"/>
</dbReference>
<accession>A0ABV0KPX2</accession>
<evidence type="ECO:0000313" key="3">
    <source>
        <dbReference type="EMBL" id="MEP1060314.1"/>
    </source>
</evidence>
<evidence type="ECO:0000256" key="1">
    <source>
        <dbReference type="SAM" id="MobiDB-lite"/>
    </source>
</evidence>
<dbReference type="RefSeq" id="WP_190446201.1">
    <property type="nucleotide sequence ID" value="NZ_JAMPLM010000017.1"/>
</dbReference>
<sequence>MLTISKLRGVEGRPSRLLLVFVCTLWFVVVTQSSIAAQASTINQARITQVLDSPQVFIQNRQAKVNDSAKRGQRVRTGKARAQLTFNTGAIGRLAQNSVLTVGQCARLQQGALLVNGAMNGCTASVVAGVRGTTYVLEANRGDTGIKVLEGEVVVSQRQEPNDTEPTTGNKQFSLPSALPKLPSFPKNPASKPLPKPLETIDILPTEAKQIVLKAGEKVTISATGALGLVEKLTQGDFTSLLTGNLFNGFTNQLPGIAKIQASFQQLFPGVPFPVRLPSLPTLRLPIRLPFRLPF</sequence>
<feature type="compositionally biased region" description="Polar residues" evidence="1">
    <location>
        <begin position="157"/>
        <end position="175"/>
    </location>
</feature>
<comment type="caution">
    <text evidence="3">The sequence shown here is derived from an EMBL/GenBank/DDBJ whole genome shotgun (WGS) entry which is preliminary data.</text>
</comment>
<reference evidence="3 4" key="1">
    <citation type="submission" date="2022-04" db="EMBL/GenBank/DDBJ databases">
        <title>Positive selection, recombination, and allopatry shape intraspecific diversity of widespread and dominant cyanobacteria.</title>
        <authorList>
            <person name="Wei J."/>
            <person name="Shu W."/>
            <person name="Hu C."/>
        </authorList>
    </citation>
    <scope>NUCLEOTIDE SEQUENCE [LARGE SCALE GENOMIC DNA]</scope>
    <source>
        <strain evidence="3 4">AS-A4</strain>
    </source>
</reference>
<name>A0ABV0KPX2_9CYAN</name>
<feature type="region of interest" description="Disordered" evidence="1">
    <location>
        <begin position="157"/>
        <end position="196"/>
    </location>
</feature>
<dbReference type="EMBL" id="JAMPLM010000017">
    <property type="protein sequence ID" value="MEP1060314.1"/>
    <property type="molecule type" value="Genomic_DNA"/>
</dbReference>
<feature type="domain" description="FecR protein" evidence="2">
    <location>
        <begin position="74"/>
        <end position="153"/>
    </location>
</feature>
<keyword evidence="4" id="KW-1185">Reference proteome</keyword>
<evidence type="ECO:0000259" key="2">
    <source>
        <dbReference type="Pfam" id="PF04773"/>
    </source>
</evidence>